<evidence type="ECO:0000259" key="1">
    <source>
        <dbReference type="Pfam" id="PF20056"/>
    </source>
</evidence>
<evidence type="ECO:0000313" key="3">
    <source>
        <dbReference type="Proteomes" id="UP000756530"/>
    </source>
</evidence>
<dbReference type="InterPro" id="IPR045601">
    <property type="entry name" value="DUF6455"/>
</dbReference>
<reference evidence="2 3" key="1">
    <citation type="submission" date="2021-05" db="EMBL/GenBank/DDBJ databases">
        <title>Culturable bacteria isolated from Daya Bay.</title>
        <authorList>
            <person name="Zheng W."/>
            <person name="Yu S."/>
            <person name="Huang Y."/>
        </authorList>
    </citation>
    <scope>NUCLEOTIDE SEQUENCE [LARGE SCALE GENOMIC DNA]</scope>
    <source>
        <strain evidence="2 3">DP4N28-5</strain>
    </source>
</reference>
<organism evidence="2 3">
    <name type="scientific">Maritimibacter dapengensis</name>
    <dbReference type="NCBI Taxonomy" id="2836868"/>
    <lineage>
        <taxon>Bacteria</taxon>
        <taxon>Pseudomonadati</taxon>
        <taxon>Pseudomonadota</taxon>
        <taxon>Alphaproteobacteria</taxon>
        <taxon>Rhodobacterales</taxon>
        <taxon>Roseobacteraceae</taxon>
        <taxon>Maritimibacter</taxon>
    </lineage>
</organism>
<sequence>MKDNYDRPRTPDAMERMADTLGLSIEAEYNADLVSRRQLDRAVERCHLCADPDGCDVWLEDHAGGSRVAPSLCPNKPLFDHLRDGW</sequence>
<dbReference type="EMBL" id="JAHUZE010000001">
    <property type="protein sequence ID" value="MBV7377767.1"/>
    <property type="molecule type" value="Genomic_DNA"/>
</dbReference>
<accession>A0ABS6SXS3</accession>
<name>A0ABS6SXS3_9RHOB</name>
<gene>
    <name evidence="2" type="ORF">KJP28_02440</name>
</gene>
<comment type="caution">
    <text evidence="2">The sequence shown here is derived from an EMBL/GenBank/DDBJ whole genome shotgun (WGS) entry which is preliminary data.</text>
</comment>
<evidence type="ECO:0000313" key="2">
    <source>
        <dbReference type="EMBL" id="MBV7377767.1"/>
    </source>
</evidence>
<protein>
    <recommendedName>
        <fullName evidence="1">DUF6455 domain-containing protein</fullName>
    </recommendedName>
</protein>
<keyword evidence="3" id="KW-1185">Reference proteome</keyword>
<dbReference type="RefSeq" id="WP_218390637.1">
    <property type="nucleotide sequence ID" value="NZ_JAHUZE010000001.1"/>
</dbReference>
<dbReference type="Proteomes" id="UP000756530">
    <property type="component" value="Unassembled WGS sequence"/>
</dbReference>
<proteinExistence type="predicted"/>
<feature type="domain" description="DUF6455" evidence="1">
    <location>
        <begin position="1"/>
        <end position="84"/>
    </location>
</feature>
<dbReference type="Pfam" id="PF20056">
    <property type="entry name" value="DUF6455"/>
    <property type="match status" value="1"/>
</dbReference>